<keyword evidence="2" id="KW-0326">Glycosidase</keyword>
<dbReference type="InterPro" id="IPR036962">
    <property type="entry name" value="Glyco_hydro_3_N_sf"/>
</dbReference>
<organism evidence="6 7">
    <name type="scientific">Microthlaspi erraticum</name>
    <dbReference type="NCBI Taxonomy" id="1685480"/>
    <lineage>
        <taxon>Eukaryota</taxon>
        <taxon>Viridiplantae</taxon>
        <taxon>Streptophyta</taxon>
        <taxon>Embryophyta</taxon>
        <taxon>Tracheophyta</taxon>
        <taxon>Spermatophyta</taxon>
        <taxon>Magnoliopsida</taxon>
        <taxon>eudicotyledons</taxon>
        <taxon>Gunneridae</taxon>
        <taxon>Pentapetalae</taxon>
        <taxon>rosids</taxon>
        <taxon>malvids</taxon>
        <taxon>Brassicales</taxon>
        <taxon>Brassicaceae</taxon>
        <taxon>Coluteocarpeae</taxon>
        <taxon>Microthlaspi</taxon>
    </lineage>
</organism>
<dbReference type="InterPro" id="IPR002772">
    <property type="entry name" value="Glyco_hydro_3_C"/>
</dbReference>
<protein>
    <recommendedName>
        <fullName evidence="8">Beta-glucosidase</fullName>
    </recommendedName>
</protein>
<dbReference type="FunFam" id="3.40.50.1700:FF:000002">
    <property type="entry name" value="Glycosyl hydrolase family protein"/>
    <property type="match status" value="1"/>
</dbReference>
<dbReference type="SUPFAM" id="SSF51445">
    <property type="entry name" value="(Trans)glycosidases"/>
    <property type="match status" value="1"/>
</dbReference>
<evidence type="ECO:0000259" key="4">
    <source>
        <dbReference type="Pfam" id="PF00933"/>
    </source>
</evidence>
<accession>A0A6D2IRD5</accession>
<dbReference type="PANTHER" id="PTHR30620:SF90">
    <property type="entry name" value="BETA-D-GLUCAN EXOHYDROLASE-LIKE PROTEIN"/>
    <property type="match status" value="1"/>
</dbReference>
<reference evidence="6" key="1">
    <citation type="submission" date="2020-01" db="EMBL/GenBank/DDBJ databases">
        <authorList>
            <person name="Mishra B."/>
        </authorList>
    </citation>
    <scope>NUCLEOTIDE SEQUENCE [LARGE SCALE GENOMIC DNA]</scope>
</reference>
<comment type="caution">
    <text evidence="6">The sequence shown here is derived from an EMBL/GenBank/DDBJ whole genome shotgun (WGS) entry which is preliminary data.</text>
</comment>
<dbReference type="AlphaFoldDB" id="A0A6D2IRD5"/>
<evidence type="ECO:0000256" key="1">
    <source>
        <dbReference type="ARBA" id="ARBA00022801"/>
    </source>
</evidence>
<dbReference type="PANTHER" id="PTHR30620">
    <property type="entry name" value="PERIPLASMIC BETA-GLUCOSIDASE-RELATED"/>
    <property type="match status" value="1"/>
</dbReference>
<dbReference type="InterPro" id="IPR051915">
    <property type="entry name" value="Cellulose_Degrad_GH3"/>
</dbReference>
<dbReference type="GO" id="GO:0008422">
    <property type="term" value="F:beta-glucosidase activity"/>
    <property type="evidence" value="ECO:0007669"/>
    <property type="project" value="TreeGrafter"/>
</dbReference>
<feature type="domain" description="Glycoside hydrolase family 3 N-terminal" evidence="4">
    <location>
        <begin position="74"/>
        <end position="398"/>
    </location>
</feature>
<sequence length="661" mass="71851">MAATAYGVRSLFFSAAIVLLFAGSYGGATAASRPSRPSRPSRSRPSRPSRVYIKYKDPKVNVEERVEDLLSRMTLPEKLGQMTQVDRFNYSYSPSGPELFRKYMIGSILSNPYDTGATPLKRLGVANTMQKLSLETRLGIPMLYAVDAVHGHSTFINATIFPHNVGLGATRDPELVKRIGAITALEVRATGIAQDFAPCVAVCRDPRWGRCYESYSEDPKVVNMMTESIMDGLQGNAPYLADSKINVAGCAKHFVGDGGTVGGINENNTVGDNAAIYGIHMPPFEIAVKKGIASIMASYSSLNGVKMHANRAMITDYLKGTLKFQGFVISDWLGIDRITDPPRANYTYSIETAINAGIDMVMVPFAYIEYLEGLTKLVNGGYIPMSRIDDAVRRVLRVKFSIGLFEKPIAEETLAAEFGSDAHREVAREAVRKSIVLLKNGKTNVDKVVPLPKKVKKILVVGQHANNMGYQCGGFTLTWQGFNGTGEEIGRNKFMGLPTGKTRGTTILEGIMKTVDPTTEVVYVAEPNQETSKLHADAAYTIVVVGEAPYAETRGDSNTLSLADPGPDTISHTCGNGMKCLVVLVTGRPLVIEPYLDMIDALAVAWLPGTEGQGVADVLFGDHPFTGTLPRTWMKNVAQLPMNVGDKNYDPLFPFGFGIKT</sequence>
<dbReference type="EMBL" id="CACVBM020001096">
    <property type="protein sequence ID" value="CAA7030505.1"/>
    <property type="molecule type" value="Genomic_DNA"/>
</dbReference>
<dbReference type="Pfam" id="PF01915">
    <property type="entry name" value="Glyco_hydro_3_C"/>
    <property type="match status" value="1"/>
</dbReference>
<dbReference type="Pfam" id="PF00933">
    <property type="entry name" value="Glyco_hydro_3"/>
    <property type="match status" value="1"/>
</dbReference>
<evidence type="ECO:0000313" key="7">
    <source>
        <dbReference type="Proteomes" id="UP000467841"/>
    </source>
</evidence>
<dbReference type="Gene3D" id="3.20.20.300">
    <property type="entry name" value="Glycoside hydrolase, family 3, N-terminal domain"/>
    <property type="match status" value="1"/>
</dbReference>
<dbReference type="Proteomes" id="UP000467841">
    <property type="component" value="Unassembled WGS sequence"/>
</dbReference>
<evidence type="ECO:0000259" key="5">
    <source>
        <dbReference type="Pfam" id="PF01915"/>
    </source>
</evidence>
<keyword evidence="7" id="KW-1185">Reference proteome</keyword>
<dbReference type="OrthoDB" id="47059at2759"/>
<dbReference type="InterPro" id="IPR036881">
    <property type="entry name" value="Glyco_hydro_3_C_sf"/>
</dbReference>
<evidence type="ECO:0008006" key="8">
    <source>
        <dbReference type="Google" id="ProtNLM"/>
    </source>
</evidence>
<dbReference type="GO" id="GO:0009251">
    <property type="term" value="P:glucan catabolic process"/>
    <property type="evidence" value="ECO:0007669"/>
    <property type="project" value="TreeGrafter"/>
</dbReference>
<name>A0A6D2IRD5_9BRAS</name>
<dbReference type="InterPro" id="IPR017853">
    <property type="entry name" value="GH"/>
</dbReference>
<dbReference type="PRINTS" id="PR00133">
    <property type="entry name" value="GLHYDRLASE3"/>
</dbReference>
<dbReference type="Gene3D" id="3.40.50.1700">
    <property type="entry name" value="Glycoside hydrolase family 3 C-terminal domain"/>
    <property type="match status" value="1"/>
</dbReference>
<evidence type="ECO:0000256" key="2">
    <source>
        <dbReference type="ARBA" id="ARBA00023295"/>
    </source>
</evidence>
<evidence type="ECO:0000313" key="6">
    <source>
        <dbReference type="EMBL" id="CAA7030505.1"/>
    </source>
</evidence>
<proteinExistence type="predicted"/>
<dbReference type="FunFam" id="3.20.20.300:FF:000003">
    <property type="entry name" value="Beta-D-glucan exohydrolase isoenzyme ExoI"/>
    <property type="match status" value="1"/>
</dbReference>
<feature type="domain" description="Glycoside hydrolase family 3 C-terminal" evidence="5">
    <location>
        <begin position="435"/>
        <end position="660"/>
    </location>
</feature>
<dbReference type="SUPFAM" id="SSF52279">
    <property type="entry name" value="Beta-D-glucan exohydrolase, C-terminal domain"/>
    <property type="match status" value="1"/>
</dbReference>
<feature type="region of interest" description="Disordered" evidence="3">
    <location>
        <begin position="28"/>
        <end position="48"/>
    </location>
</feature>
<keyword evidence="1" id="KW-0378">Hydrolase</keyword>
<evidence type="ECO:0000256" key="3">
    <source>
        <dbReference type="SAM" id="MobiDB-lite"/>
    </source>
</evidence>
<gene>
    <name evidence="6" type="ORF">MERR_LOCUS17740</name>
</gene>
<dbReference type="InterPro" id="IPR001764">
    <property type="entry name" value="Glyco_hydro_3_N"/>
</dbReference>